<sequence length="215" mass="25497">MVYSKQPYIFDKKKIELPARLQMVLTPECNQVLNKVVETASIAFRHLKAMEKYRNDRYRAMCPRDSLSRYILHSESVDRLFSWGQDHNPNDPTLAPHPKISPSVLYFHVEQHAYDKYAEEYTKALERYLSGSYQQWRNVKQELEHVVSKSGLRLTHRREFLCWWTDVFLSEMAKWEDRLAGLLLPSWEEVIDDVYFAILERVDIGTSAVDQFYIS</sequence>
<dbReference type="OrthoDB" id="4192850at2759"/>
<protein>
    <submittedName>
        <fullName evidence="1">Uncharacterized protein</fullName>
    </submittedName>
</protein>
<dbReference type="EMBL" id="MVGC01000056">
    <property type="protein sequence ID" value="RJE25172.1"/>
    <property type="molecule type" value="Genomic_DNA"/>
</dbReference>
<dbReference type="AlphaFoldDB" id="A0A3A2ZPS4"/>
<proteinExistence type="predicted"/>
<dbReference type="STRING" id="2070753.A0A3A2ZPS4"/>
<accession>A0A3A2ZPS4</accession>
<evidence type="ECO:0000313" key="2">
    <source>
        <dbReference type="Proteomes" id="UP000266188"/>
    </source>
</evidence>
<name>A0A3A2ZPS4_9EURO</name>
<organism evidence="1 2">
    <name type="scientific">Aspergillus sclerotialis</name>
    <dbReference type="NCBI Taxonomy" id="2070753"/>
    <lineage>
        <taxon>Eukaryota</taxon>
        <taxon>Fungi</taxon>
        <taxon>Dikarya</taxon>
        <taxon>Ascomycota</taxon>
        <taxon>Pezizomycotina</taxon>
        <taxon>Eurotiomycetes</taxon>
        <taxon>Eurotiomycetidae</taxon>
        <taxon>Eurotiales</taxon>
        <taxon>Aspergillaceae</taxon>
        <taxon>Aspergillus</taxon>
        <taxon>Aspergillus subgen. Polypaecilum</taxon>
    </lineage>
</organism>
<evidence type="ECO:0000313" key="1">
    <source>
        <dbReference type="EMBL" id="RJE25172.1"/>
    </source>
</evidence>
<dbReference type="Proteomes" id="UP000266188">
    <property type="component" value="Unassembled WGS sequence"/>
</dbReference>
<reference evidence="2" key="1">
    <citation type="submission" date="2017-02" db="EMBL/GenBank/DDBJ databases">
        <authorList>
            <person name="Tafer H."/>
            <person name="Lopandic K."/>
        </authorList>
    </citation>
    <scope>NUCLEOTIDE SEQUENCE [LARGE SCALE GENOMIC DNA]</scope>
    <source>
        <strain evidence="2">CBS 366.77</strain>
    </source>
</reference>
<comment type="caution">
    <text evidence="1">The sequence shown here is derived from an EMBL/GenBank/DDBJ whole genome shotgun (WGS) entry which is preliminary data.</text>
</comment>
<keyword evidence="2" id="KW-1185">Reference proteome</keyword>
<gene>
    <name evidence="1" type="ORF">PHISCL_02511</name>
</gene>